<organism evidence="2 3">
    <name type="scientific">Merismopedia glauca CCAP 1448/3</name>
    <dbReference type="NCBI Taxonomy" id="1296344"/>
    <lineage>
        <taxon>Bacteria</taxon>
        <taxon>Bacillati</taxon>
        <taxon>Cyanobacteriota</taxon>
        <taxon>Cyanophyceae</taxon>
        <taxon>Synechococcales</taxon>
        <taxon>Merismopediaceae</taxon>
        <taxon>Merismopedia</taxon>
    </lineage>
</organism>
<dbReference type="NCBIfam" id="NF038305">
    <property type="entry name" value="HpsJ_fam"/>
    <property type="match status" value="1"/>
</dbReference>
<evidence type="ECO:0000256" key="1">
    <source>
        <dbReference type="SAM" id="Phobius"/>
    </source>
</evidence>
<evidence type="ECO:0000313" key="3">
    <source>
        <dbReference type="Proteomes" id="UP000238762"/>
    </source>
</evidence>
<keyword evidence="1" id="KW-0472">Membrane</keyword>
<dbReference type="AlphaFoldDB" id="A0A2T1C5V5"/>
<gene>
    <name evidence="2" type="ORF">C7B64_08095</name>
</gene>
<evidence type="ECO:0000313" key="2">
    <source>
        <dbReference type="EMBL" id="PSB03513.1"/>
    </source>
</evidence>
<feature type="transmembrane region" description="Helical" evidence="1">
    <location>
        <begin position="202"/>
        <end position="220"/>
    </location>
</feature>
<feature type="transmembrane region" description="Helical" evidence="1">
    <location>
        <begin position="20"/>
        <end position="40"/>
    </location>
</feature>
<keyword evidence="3" id="KW-1185">Reference proteome</keyword>
<accession>A0A2T1C5V5</accession>
<keyword evidence="1" id="KW-1133">Transmembrane helix</keyword>
<keyword evidence="1" id="KW-0812">Transmembrane</keyword>
<dbReference type="RefSeq" id="WP_106288134.1">
    <property type="nucleotide sequence ID" value="NZ_CAWNTC010000252.1"/>
</dbReference>
<sequence>MDRQVEKPQTFINLLRPIGYGLLLLVVFDAIAILIPPKFFSPTWEFNTIGNLVNRVPLILLGFGTIFYGSHEAKTKKDKIVWQFWRWLTLIVATLFLLMAPLLVVNSFRIKNQTDTQVTTEVTQQLTRLNQLENQVKAGSSLDVKNSILQINPQLDLNNKTPDEIKIQLLKEIASSKQNARQTVEQKWQANRLELTKNTVKWFMGTIVAATLLFWIWRFTA</sequence>
<reference evidence="2 3" key="2">
    <citation type="submission" date="2018-03" db="EMBL/GenBank/DDBJ databases">
        <title>The ancient ancestry and fast evolution of plastids.</title>
        <authorList>
            <person name="Moore K.R."/>
            <person name="Magnabosco C."/>
            <person name="Momper L."/>
            <person name="Gold D.A."/>
            <person name="Bosak T."/>
            <person name="Fournier G.P."/>
        </authorList>
    </citation>
    <scope>NUCLEOTIDE SEQUENCE [LARGE SCALE GENOMIC DNA]</scope>
    <source>
        <strain evidence="2 3">CCAP 1448/3</strain>
    </source>
</reference>
<dbReference type="Proteomes" id="UP000238762">
    <property type="component" value="Unassembled WGS sequence"/>
</dbReference>
<reference evidence="2 3" key="1">
    <citation type="submission" date="2018-02" db="EMBL/GenBank/DDBJ databases">
        <authorList>
            <person name="Cohen D.B."/>
            <person name="Kent A.D."/>
        </authorList>
    </citation>
    <scope>NUCLEOTIDE SEQUENCE [LARGE SCALE GENOMIC DNA]</scope>
    <source>
        <strain evidence="2 3">CCAP 1448/3</strain>
    </source>
</reference>
<dbReference type="InterPro" id="IPR047709">
    <property type="entry name" value="HpsJ-like"/>
</dbReference>
<proteinExistence type="predicted"/>
<feature type="transmembrane region" description="Helical" evidence="1">
    <location>
        <begin position="84"/>
        <end position="105"/>
    </location>
</feature>
<dbReference type="OrthoDB" id="532366at2"/>
<comment type="caution">
    <text evidence="2">The sequence shown here is derived from an EMBL/GenBank/DDBJ whole genome shotgun (WGS) entry which is preliminary data.</text>
</comment>
<name>A0A2T1C5V5_9CYAN</name>
<dbReference type="EMBL" id="PVWJ01000030">
    <property type="protein sequence ID" value="PSB03513.1"/>
    <property type="molecule type" value="Genomic_DNA"/>
</dbReference>
<feature type="transmembrane region" description="Helical" evidence="1">
    <location>
        <begin position="52"/>
        <end position="69"/>
    </location>
</feature>
<protein>
    <submittedName>
        <fullName evidence="2">Uncharacterized protein</fullName>
    </submittedName>
</protein>